<evidence type="ECO:0000256" key="1">
    <source>
        <dbReference type="SAM" id="Phobius"/>
    </source>
</evidence>
<name>A0AAW2FWX2_9HYME</name>
<accession>A0AAW2FWX2</accession>
<dbReference type="Proteomes" id="UP001430953">
    <property type="component" value="Unassembled WGS sequence"/>
</dbReference>
<dbReference type="AlphaFoldDB" id="A0AAW2FWX2"/>
<sequence length="407" mass="45302">MHAPARFPLTRSAIVPPKPIRAAFFVTSDVLAWLRFGRCILAAKTAPFIVSRLTVTAGILSVITSVTMHSISCWNAFSLERIFNFVTRDDRVAVISPELADGPADPADATDAPPIAPSVPLVGRCNNVLCLRLHDRQPATGHCAARWVEERRQFKQRFFFRISNFLNCFKLGNSVSLSDACHFSAVTLSNFSLNMYTNRSSQASALLFSALSAPMCRDTPSQILLKSDRPNMRIHYCSPIPRARLDPQFALARPSILDCTRPTARSRTPILTSQPHSVVEWSPCRCSPLPNCRSGSKDQCYEKMPTRFGTVILAVRLLSARAALTFLYAYYLQKTLKFPLSVRSRVVILCVFLFGYYNKYIINILLLTNWTYALVGAGSLVYVLSERTTTPSRSSSLMVVSTSGRES</sequence>
<feature type="transmembrane region" description="Helical" evidence="1">
    <location>
        <begin position="342"/>
        <end position="358"/>
    </location>
</feature>
<keyword evidence="3" id="KW-1185">Reference proteome</keyword>
<keyword evidence="1" id="KW-0472">Membrane</keyword>
<organism evidence="2 3">
    <name type="scientific">Cardiocondyla obscurior</name>
    <dbReference type="NCBI Taxonomy" id="286306"/>
    <lineage>
        <taxon>Eukaryota</taxon>
        <taxon>Metazoa</taxon>
        <taxon>Ecdysozoa</taxon>
        <taxon>Arthropoda</taxon>
        <taxon>Hexapoda</taxon>
        <taxon>Insecta</taxon>
        <taxon>Pterygota</taxon>
        <taxon>Neoptera</taxon>
        <taxon>Endopterygota</taxon>
        <taxon>Hymenoptera</taxon>
        <taxon>Apocrita</taxon>
        <taxon>Aculeata</taxon>
        <taxon>Formicoidea</taxon>
        <taxon>Formicidae</taxon>
        <taxon>Myrmicinae</taxon>
        <taxon>Cardiocondyla</taxon>
    </lineage>
</organism>
<feature type="transmembrane region" description="Helical" evidence="1">
    <location>
        <begin position="308"/>
        <end position="330"/>
    </location>
</feature>
<evidence type="ECO:0000313" key="3">
    <source>
        <dbReference type="Proteomes" id="UP001430953"/>
    </source>
</evidence>
<proteinExistence type="predicted"/>
<protein>
    <submittedName>
        <fullName evidence="2">Uncharacterized protein</fullName>
    </submittedName>
</protein>
<dbReference type="EMBL" id="JADYXP020000007">
    <property type="protein sequence ID" value="KAL0120474.1"/>
    <property type="molecule type" value="Genomic_DNA"/>
</dbReference>
<reference evidence="2 3" key="1">
    <citation type="submission" date="2023-03" db="EMBL/GenBank/DDBJ databases">
        <title>High recombination rates correlate with genetic variation in Cardiocondyla obscurior ants.</title>
        <authorList>
            <person name="Errbii M."/>
        </authorList>
    </citation>
    <scope>NUCLEOTIDE SEQUENCE [LARGE SCALE GENOMIC DNA]</scope>
    <source>
        <strain evidence="2">Alpha-2009</strain>
        <tissue evidence="2">Whole body</tissue>
    </source>
</reference>
<evidence type="ECO:0000313" key="2">
    <source>
        <dbReference type="EMBL" id="KAL0120474.1"/>
    </source>
</evidence>
<keyword evidence="1" id="KW-1133">Transmembrane helix</keyword>
<comment type="caution">
    <text evidence="2">The sequence shown here is derived from an EMBL/GenBank/DDBJ whole genome shotgun (WGS) entry which is preliminary data.</text>
</comment>
<keyword evidence="1" id="KW-0812">Transmembrane</keyword>
<gene>
    <name evidence="2" type="ORF">PUN28_008299</name>
</gene>